<evidence type="ECO:0000256" key="3">
    <source>
        <dbReference type="ARBA" id="ARBA00008766"/>
    </source>
</evidence>
<dbReference type="InterPro" id="IPR000994">
    <property type="entry name" value="Pept_M24"/>
</dbReference>
<dbReference type="EMBL" id="JAGGJZ010000005">
    <property type="protein sequence ID" value="MBP1890248.1"/>
    <property type="molecule type" value="Genomic_DNA"/>
</dbReference>
<dbReference type="SUPFAM" id="SSF55920">
    <property type="entry name" value="Creatinase/aminopeptidase"/>
    <property type="match status" value="1"/>
</dbReference>
<accession>A0ABS4F1Y2</accession>
<dbReference type="RefSeq" id="WP_209797173.1">
    <property type="nucleotide sequence ID" value="NZ_JAGGJZ010000005.1"/>
</dbReference>
<dbReference type="Gene3D" id="3.90.230.10">
    <property type="entry name" value="Creatinase/methionine aminopeptidase superfamily"/>
    <property type="match status" value="1"/>
</dbReference>
<comment type="catalytic activity">
    <reaction evidence="1">
        <text>Release of any N-terminal amino acid, including proline, that is linked to proline, even from a dipeptide or tripeptide.</text>
        <dbReference type="EC" id="3.4.11.9"/>
    </reaction>
</comment>
<dbReference type="GO" id="GO:0004177">
    <property type="term" value="F:aminopeptidase activity"/>
    <property type="evidence" value="ECO:0007669"/>
    <property type="project" value="UniProtKB-KW"/>
</dbReference>
<comment type="similarity">
    <text evidence="3">Belongs to the peptidase M24B family.</text>
</comment>
<evidence type="ECO:0000259" key="8">
    <source>
        <dbReference type="SMART" id="SM01011"/>
    </source>
</evidence>
<dbReference type="Proteomes" id="UP000783390">
    <property type="component" value="Unassembled WGS sequence"/>
</dbReference>
<gene>
    <name evidence="9" type="ORF">J2Z53_001838</name>
</gene>
<dbReference type="EC" id="3.4.11.9" evidence="4"/>
<reference evidence="9 10" key="1">
    <citation type="submission" date="2021-03" db="EMBL/GenBank/DDBJ databases">
        <title>Genomic Encyclopedia of Type Strains, Phase IV (KMG-IV): sequencing the most valuable type-strain genomes for metagenomic binning, comparative biology and taxonomic classification.</title>
        <authorList>
            <person name="Goeker M."/>
        </authorList>
    </citation>
    <scope>NUCLEOTIDE SEQUENCE [LARGE SCALE GENOMIC DNA]</scope>
    <source>
        <strain evidence="9 10">DSM 3984</strain>
    </source>
</reference>
<feature type="domain" description="Aminopeptidase P N-terminal" evidence="8">
    <location>
        <begin position="1"/>
        <end position="135"/>
    </location>
</feature>
<keyword evidence="6 9" id="KW-0378">Hydrolase</keyword>
<keyword evidence="9" id="KW-0031">Aminopeptidase</keyword>
<evidence type="ECO:0000256" key="2">
    <source>
        <dbReference type="ARBA" id="ARBA00001936"/>
    </source>
</evidence>
<dbReference type="InterPro" id="IPR036005">
    <property type="entry name" value="Creatinase/aminopeptidase-like"/>
</dbReference>
<dbReference type="CDD" id="cd01087">
    <property type="entry name" value="Prolidase"/>
    <property type="match status" value="1"/>
</dbReference>
<evidence type="ECO:0000256" key="7">
    <source>
        <dbReference type="ARBA" id="ARBA00023211"/>
    </source>
</evidence>
<evidence type="ECO:0000256" key="5">
    <source>
        <dbReference type="ARBA" id="ARBA00022723"/>
    </source>
</evidence>
<keyword evidence="7" id="KW-0464">Manganese</keyword>
<evidence type="ECO:0000256" key="1">
    <source>
        <dbReference type="ARBA" id="ARBA00001424"/>
    </source>
</evidence>
<dbReference type="InterPro" id="IPR052433">
    <property type="entry name" value="X-Pro_dipept-like"/>
</dbReference>
<evidence type="ECO:0000313" key="9">
    <source>
        <dbReference type="EMBL" id="MBP1890248.1"/>
    </source>
</evidence>
<name>A0ABS4F1Y2_9CLOT</name>
<dbReference type="Pfam" id="PF05195">
    <property type="entry name" value="AMP_N"/>
    <property type="match status" value="1"/>
</dbReference>
<evidence type="ECO:0000256" key="6">
    <source>
        <dbReference type="ARBA" id="ARBA00022801"/>
    </source>
</evidence>
<keyword evidence="9" id="KW-0645">Protease</keyword>
<comment type="caution">
    <text evidence="9">The sequence shown here is derived from an EMBL/GenBank/DDBJ whole genome shotgun (WGS) entry which is preliminary data.</text>
</comment>
<keyword evidence="5" id="KW-0479">Metal-binding</keyword>
<evidence type="ECO:0000256" key="4">
    <source>
        <dbReference type="ARBA" id="ARBA00012574"/>
    </source>
</evidence>
<dbReference type="PANTHER" id="PTHR43226">
    <property type="entry name" value="XAA-PRO AMINOPEPTIDASE 3"/>
    <property type="match status" value="1"/>
</dbReference>
<dbReference type="Gene3D" id="3.40.350.10">
    <property type="entry name" value="Creatinase/prolidase N-terminal domain"/>
    <property type="match status" value="1"/>
</dbReference>
<dbReference type="InterPro" id="IPR029149">
    <property type="entry name" value="Creatin/AminoP/Spt16_N"/>
</dbReference>
<dbReference type="SUPFAM" id="SSF53092">
    <property type="entry name" value="Creatinase/prolidase N-terminal domain"/>
    <property type="match status" value="1"/>
</dbReference>
<comment type="cofactor">
    <cofactor evidence="2">
        <name>Mn(2+)</name>
        <dbReference type="ChEBI" id="CHEBI:29035"/>
    </cofactor>
</comment>
<sequence length="416" mass="47970">MKNDVFKLNRERLAEKLEDNSLLILFAGKAPKKTADEQYQFTPNRNFYYVTGIDEEDHIFVMGKFDGKVIEKMFIKEIDLEMEKWYGKTIRKEEVFEVSKIEDVQYLGDLKPFLNKILNEKVEMNIYLDLERDAFESLPSVSSSFCKKLRNKYPQVTIKNVFQLFAPLRLVKSPEEINEMQKAIDITIKGVESLMKNSKAGMKEYEYEAYFEFECKKNGVKDYAFKTIAAAGKNATILHYVDNDAEAKDGDLILFDLGAQVNYYNGDISRTFPVNGKFTQRQKEVYEAVLRVNEKVIDALKPGVKFLEINKQSREWIAEECVNLGLIDNLEEVSKYYWHSIGHSLGLDTHDIENVGRDTILEPGMVYTVEPGIYIGEEGIGVRIEDDVLITENGNEVLTKEMIKSVKEIEDFMAKC</sequence>
<protein>
    <recommendedName>
        <fullName evidence="4">Xaa-Pro aminopeptidase</fullName>
        <ecNumber evidence="4">3.4.11.9</ecNumber>
    </recommendedName>
</protein>
<dbReference type="PRINTS" id="PR00599">
    <property type="entry name" value="MAPEPTIDASE"/>
</dbReference>
<organism evidence="9 10">
    <name type="scientific">Clostridium moniliforme</name>
    <dbReference type="NCBI Taxonomy" id="39489"/>
    <lineage>
        <taxon>Bacteria</taxon>
        <taxon>Bacillati</taxon>
        <taxon>Bacillota</taxon>
        <taxon>Clostridia</taxon>
        <taxon>Eubacteriales</taxon>
        <taxon>Clostridiaceae</taxon>
        <taxon>Clostridium</taxon>
    </lineage>
</organism>
<dbReference type="InterPro" id="IPR007865">
    <property type="entry name" value="Aminopep_P_N"/>
</dbReference>
<dbReference type="PANTHER" id="PTHR43226:SF4">
    <property type="entry name" value="XAA-PRO AMINOPEPTIDASE 3"/>
    <property type="match status" value="1"/>
</dbReference>
<dbReference type="InterPro" id="IPR001714">
    <property type="entry name" value="Pept_M24_MAP"/>
</dbReference>
<evidence type="ECO:0000313" key="10">
    <source>
        <dbReference type="Proteomes" id="UP000783390"/>
    </source>
</evidence>
<dbReference type="Pfam" id="PF00557">
    <property type="entry name" value="Peptidase_M24"/>
    <property type="match status" value="1"/>
</dbReference>
<keyword evidence="10" id="KW-1185">Reference proteome</keyword>
<dbReference type="SMART" id="SM01011">
    <property type="entry name" value="AMP_N"/>
    <property type="match status" value="1"/>
</dbReference>
<proteinExistence type="inferred from homology"/>